<evidence type="ECO:0000313" key="2">
    <source>
        <dbReference type="Proteomes" id="UP001589814"/>
    </source>
</evidence>
<dbReference type="RefSeq" id="WP_019951501.1">
    <property type="nucleotide sequence ID" value="NZ_JBHLVX010000055.1"/>
</dbReference>
<dbReference type="Proteomes" id="UP001589814">
    <property type="component" value="Unassembled WGS sequence"/>
</dbReference>
<gene>
    <name evidence="1" type="ORF">ACFFHW_14880</name>
</gene>
<accession>A0ABV6G6F8</accession>
<dbReference type="EMBL" id="JBHLVX010000055">
    <property type="protein sequence ID" value="MFC0269253.1"/>
    <property type="molecule type" value="Genomic_DNA"/>
</dbReference>
<dbReference type="Pfam" id="PF13957">
    <property type="entry name" value="YafO_toxin"/>
    <property type="match status" value="1"/>
</dbReference>
<proteinExistence type="predicted"/>
<comment type="caution">
    <text evidence="1">The sequence shown here is derived from an EMBL/GenBank/DDBJ whole genome shotgun (WGS) entry which is preliminary data.</text>
</comment>
<evidence type="ECO:0000313" key="1">
    <source>
        <dbReference type="EMBL" id="MFC0269253.1"/>
    </source>
</evidence>
<dbReference type="InterPro" id="IPR020353">
    <property type="entry name" value="Toxin_YafO"/>
</dbReference>
<keyword evidence="2" id="KW-1185">Reference proteome</keyword>
<name>A0ABV6G6F8_9GAMM</name>
<protein>
    <submittedName>
        <fullName evidence="1">Type II toxin-antitoxin system YafO family toxin</fullName>
    </submittedName>
</protein>
<sequence length="146" mass="17184">MIDVSFHPETEYLFDEVEAAHPGLKSELVQGFRTCIESNFDVRAPRFGKFDPYLQPPSVLSAELWHVHICMPPRRDFDARRLRWDEMKCRTDEPELDAALVYVQGLMDRDAYCLIAFLYPKAHHKSNQDAFMKWLARLGKQFRRGH</sequence>
<reference evidence="1 2" key="1">
    <citation type="submission" date="2024-09" db="EMBL/GenBank/DDBJ databases">
        <authorList>
            <person name="Sun Q."/>
            <person name="Mori K."/>
        </authorList>
    </citation>
    <scope>NUCLEOTIDE SEQUENCE [LARGE SCALE GENOMIC DNA]</scope>
    <source>
        <strain evidence="1 2">CCM 7415</strain>
    </source>
</reference>
<organism evidence="1 2">
    <name type="scientific">Kushneria aurantia</name>
    <dbReference type="NCBI Taxonomy" id="504092"/>
    <lineage>
        <taxon>Bacteria</taxon>
        <taxon>Pseudomonadati</taxon>
        <taxon>Pseudomonadota</taxon>
        <taxon>Gammaproteobacteria</taxon>
        <taxon>Oceanospirillales</taxon>
        <taxon>Halomonadaceae</taxon>
        <taxon>Kushneria</taxon>
    </lineage>
</organism>